<dbReference type="AlphaFoldDB" id="A0A8E4GDP1"/>
<dbReference type="RefSeq" id="WP_119130026.1">
    <property type="nucleotide sequence ID" value="NZ_LR861803.1"/>
</dbReference>
<proteinExistence type="predicted"/>
<evidence type="ECO:0000313" key="2">
    <source>
        <dbReference type="EMBL" id="CAD1785763.1"/>
    </source>
</evidence>
<name>A0A8E4GDP1_9XANT</name>
<dbReference type="EMBL" id="LR824641">
    <property type="protein sequence ID" value="CAD0308651.1"/>
    <property type="molecule type" value="Genomic_DNA"/>
</dbReference>
<gene>
    <name evidence="2" type="ORF">XSP_000037</name>
</gene>
<dbReference type="Proteomes" id="UP000515493">
    <property type="component" value="Chromosome"/>
</dbReference>
<organism evidence="2 3">
    <name type="scientific">Xanthomonas euroxanthea</name>
    <dbReference type="NCBI Taxonomy" id="2259622"/>
    <lineage>
        <taxon>Bacteria</taxon>
        <taxon>Pseudomonadati</taxon>
        <taxon>Pseudomonadota</taxon>
        <taxon>Gammaproteobacteria</taxon>
        <taxon>Lysobacterales</taxon>
        <taxon>Lysobacteraceae</taxon>
        <taxon>Xanthomonas</taxon>
    </lineage>
</organism>
<dbReference type="EMBL" id="LR861803">
    <property type="protein sequence ID" value="CAD1785763.1"/>
    <property type="molecule type" value="Genomic_DNA"/>
</dbReference>
<accession>A0A8E4GDP1</accession>
<reference evidence="2 3" key="1">
    <citation type="submission" date="2020-07" db="EMBL/GenBank/DDBJ databases">
        <authorList>
            <person name="Teixeira M."/>
        </authorList>
    </citation>
    <scope>NUCLEOTIDE SEQUENCE [LARGE SCALE GENOMIC DNA]</scope>
    <source>
        <strain evidence="2">1</strain>
        <strain evidence="1">Xanthomonas sp. CPBF 367</strain>
    </source>
</reference>
<dbReference type="GeneID" id="79387392"/>
<evidence type="ECO:0000313" key="3">
    <source>
        <dbReference type="Proteomes" id="UP000515493"/>
    </source>
</evidence>
<dbReference type="KEGG" id="xeu:XSP_000037"/>
<protein>
    <submittedName>
        <fullName evidence="2">Uncharacterized protein</fullName>
    </submittedName>
</protein>
<sequence>MLRTDSSGDGAPLRTMPNNWQVMLGCAGTSASRRFARTVQLTRAIARWSGVVIRRAVLAMDCRPGEISRHGRQRDRAERRSLGSCHGADQGRCLHPAAASNMLLIH</sequence>
<dbReference type="PROSITE" id="PS51257">
    <property type="entry name" value="PROKAR_LIPOPROTEIN"/>
    <property type="match status" value="1"/>
</dbReference>
<evidence type="ECO:0000313" key="1">
    <source>
        <dbReference type="EMBL" id="CAD0308651.1"/>
    </source>
</evidence>